<feature type="region of interest" description="Disordered" evidence="17">
    <location>
        <begin position="627"/>
        <end position="665"/>
    </location>
</feature>
<dbReference type="EMBL" id="MNCJ02000330">
    <property type="protein sequence ID" value="KAF5765961.1"/>
    <property type="molecule type" value="Genomic_DNA"/>
</dbReference>
<dbReference type="GO" id="GO:0016020">
    <property type="term" value="C:membrane"/>
    <property type="evidence" value="ECO:0007669"/>
    <property type="project" value="UniProtKB-SubCell"/>
</dbReference>
<keyword evidence="6 19" id="KW-0732">Signal</keyword>
<keyword evidence="9 23" id="KW-0418">Kinase</keyword>
<name>A0A251SAH0_HELAN</name>
<keyword evidence="24" id="KW-1185">Reference proteome</keyword>
<dbReference type="EMBL" id="CM007904">
    <property type="protein sequence ID" value="OTF95856.1"/>
    <property type="molecule type" value="Genomic_DNA"/>
</dbReference>
<evidence type="ECO:0000313" key="23">
    <source>
        <dbReference type="EMBL" id="OTF95856.1"/>
    </source>
</evidence>
<dbReference type="FunFam" id="3.30.200.20:FF:000177">
    <property type="entry name" value="Cysteine-rich receptor-like protein kinase 2"/>
    <property type="match status" value="1"/>
</dbReference>
<dbReference type="InParanoid" id="A0A251SAH0"/>
<dbReference type="Gene3D" id="1.10.510.10">
    <property type="entry name" value="Transferase(Phosphotransferase) domain 1"/>
    <property type="match status" value="1"/>
</dbReference>
<dbReference type="Pfam" id="PF07714">
    <property type="entry name" value="PK_Tyr_Ser-Thr"/>
    <property type="match status" value="1"/>
</dbReference>
<evidence type="ECO:0000256" key="17">
    <source>
        <dbReference type="SAM" id="MobiDB-lite"/>
    </source>
</evidence>
<protein>
    <submittedName>
        <fullName evidence="23">Putative serine/threonine/dual specificity protein kinase, catalytic domain-containing protein</fullName>
    </submittedName>
</protein>
<dbReference type="InterPro" id="IPR002902">
    <property type="entry name" value="GNK2"/>
</dbReference>
<feature type="domain" description="Gnk2-homologous" evidence="21">
    <location>
        <begin position="150"/>
        <end position="249"/>
    </location>
</feature>
<evidence type="ECO:0000256" key="10">
    <source>
        <dbReference type="ARBA" id="ARBA00022840"/>
    </source>
</evidence>
<dbReference type="FunCoup" id="A0A251SAH0">
    <property type="interactions" value="19"/>
</dbReference>
<evidence type="ECO:0000256" key="4">
    <source>
        <dbReference type="ARBA" id="ARBA00022679"/>
    </source>
</evidence>
<evidence type="ECO:0000256" key="3">
    <source>
        <dbReference type="ARBA" id="ARBA00022553"/>
    </source>
</evidence>
<dbReference type="InterPro" id="IPR008271">
    <property type="entry name" value="Ser/Thr_kinase_AS"/>
</dbReference>
<dbReference type="Gene3D" id="3.30.200.20">
    <property type="entry name" value="Phosphorylase Kinase, domain 1"/>
    <property type="match status" value="1"/>
</dbReference>
<dbReference type="CDD" id="cd14066">
    <property type="entry name" value="STKc_IRAK"/>
    <property type="match status" value="1"/>
</dbReference>
<dbReference type="PROSITE" id="PS00108">
    <property type="entry name" value="PROTEIN_KINASE_ST"/>
    <property type="match status" value="1"/>
</dbReference>
<dbReference type="Pfam" id="PF01657">
    <property type="entry name" value="Stress-antifung"/>
    <property type="match status" value="2"/>
</dbReference>
<organism evidence="23 24">
    <name type="scientific">Helianthus annuus</name>
    <name type="common">Common sunflower</name>
    <dbReference type="NCBI Taxonomy" id="4232"/>
    <lineage>
        <taxon>Eukaryota</taxon>
        <taxon>Viridiplantae</taxon>
        <taxon>Streptophyta</taxon>
        <taxon>Embryophyta</taxon>
        <taxon>Tracheophyta</taxon>
        <taxon>Spermatophyta</taxon>
        <taxon>Magnoliopsida</taxon>
        <taxon>eudicotyledons</taxon>
        <taxon>Gunneridae</taxon>
        <taxon>Pentapetalae</taxon>
        <taxon>asterids</taxon>
        <taxon>campanulids</taxon>
        <taxon>Asterales</taxon>
        <taxon>Asteraceae</taxon>
        <taxon>Asteroideae</taxon>
        <taxon>Heliantheae alliance</taxon>
        <taxon>Heliantheae</taxon>
        <taxon>Helianthus</taxon>
    </lineage>
</organism>
<feature type="domain" description="Gnk2-homologous" evidence="21">
    <location>
        <begin position="31"/>
        <end position="135"/>
    </location>
</feature>
<reference evidence="22" key="3">
    <citation type="submission" date="2020-06" db="EMBL/GenBank/DDBJ databases">
        <title>Helianthus annuus Genome sequencing and assembly Release 2.</title>
        <authorList>
            <person name="Gouzy J."/>
            <person name="Langlade N."/>
            <person name="Munos S."/>
        </authorList>
    </citation>
    <scope>NUCLEOTIDE SEQUENCE</scope>
    <source>
        <tissue evidence="22">Leaves</tissue>
    </source>
</reference>
<dbReference type="SUPFAM" id="SSF56112">
    <property type="entry name" value="Protein kinase-like (PK-like)"/>
    <property type="match status" value="1"/>
</dbReference>
<dbReference type="FunFam" id="1.10.510.10:FF:000336">
    <property type="entry name" value="Cysteine-rich receptor-like protein kinase 2"/>
    <property type="match status" value="1"/>
</dbReference>
<evidence type="ECO:0000256" key="11">
    <source>
        <dbReference type="ARBA" id="ARBA00022989"/>
    </source>
</evidence>
<feature type="transmembrane region" description="Helical" evidence="18">
    <location>
        <begin position="270"/>
        <end position="292"/>
    </location>
</feature>
<keyword evidence="10" id="KW-0067">ATP-binding</keyword>
<dbReference type="InterPro" id="IPR011009">
    <property type="entry name" value="Kinase-like_dom_sf"/>
</dbReference>
<evidence type="ECO:0000256" key="15">
    <source>
        <dbReference type="ARBA" id="ARBA00047558"/>
    </source>
</evidence>
<dbReference type="GO" id="GO:0004674">
    <property type="term" value="F:protein serine/threonine kinase activity"/>
    <property type="evidence" value="ECO:0000318"/>
    <property type="project" value="GO_Central"/>
</dbReference>
<evidence type="ECO:0000259" key="20">
    <source>
        <dbReference type="PROSITE" id="PS50011"/>
    </source>
</evidence>
<evidence type="ECO:0000256" key="7">
    <source>
        <dbReference type="ARBA" id="ARBA00022737"/>
    </source>
</evidence>
<feature type="chain" id="PRO_5041166639" evidence="19">
    <location>
        <begin position="22"/>
        <end position="665"/>
    </location>
</feature>
<reference evidence="23" key="2">
    <citation type="submission" date="2017-02" db="EMBL/GenBank/DDBJ databases">
        <title>Sunflower complete genome.</title>
        <authorList>
            <person name="Langlade N."/>
            <person name="Munos S."/>
        </authorList>
    </citation>
    <scope>NUCLEOTIDE SEQUENCE [LARGE SCALE GENOMIC DNA]</scope>
    <source>
        <tissue evidence="23">Leaves</tissue>
    </source>
</reference>
<keyword evidence="11 18" id="KW-1133">Transmembrane helix</keyword>
<keyword evidence="12 18" id="KW-0472">Membrane</keyword>
<dbReference type="Gene3D" id="3.30.430.20">
    <property type="entry name" value="Gnk2 domain, C-X8-C-X2-C motif"/>
    <property type="match status" value="2"/>
</dbReference>
<evidence type="ECO:0000256" key="2">
    <source>
        <dbReference type="ARBA" id="ARBA00022527"/>
    </source>
</evidence>
<evidence type="ECO:0000256" key="18">
    <source>
        <dbReference type="SAM" id="Phobius"/>
    </source>
</evidence>
<dbReference type="PANTHER" id="PTHR47973">
    <property type="entry name" value="CYSTEINE-RICH RECEPTOR-LIKE PROTEIN KINASE 3"/>
    <property type="match status" value="1"/>
</dbReference>
<dbReference type="InterPro" id="IPR038408">
    <property type="entry name" value="GNK2_sf"/>
</dbReference>
<dbReference type="CDD" id="cd23509">
    <property type="entry name" value="Gnk2-like"/>
    <property type="match status" value="2"/>
</dbReference>
<keyword evidence="8" id="KW-0547">Nucleotide-binding</keyword>
<comment type="subcellular location">
    <subcellularLocation>
        <location evidence="1">Membrane</location>
        <topology evidence="1">Single-pass membrane protein</topology>
    </subcellularLocation>
</comment>
<dbReference type="Proteomes" id="UP000215914">
    <property type="component" value="Chromosome 15"/>
</dbReference>
<dbReference type="FunFam" id="3.30.430.20:FF:000015">
    <property type="entry name" value="Cysteine-rich receptor-like protein kinase 3"/>
    <property type="match status" value="1"/>
</dbReference>
<dbReference type="PROSITE" id="PS51473">
    <property type="entry name" value="GNK2"/>
    <property type="match status" value="2"/>
</dbReference>
<keyword evidence="14" id="KW-0325">Glycoprotein</keyword>
<dbReference type="OMA" id="CGNESQY"/>
<feature type="compositionally biased region" description="Low complexity" evidence="17">
    <location>
        <begin position="627"/>
        <end position="653"/>
    </location>
</feature>
<evidence type="ECO:0000256" key="5">
    <source>
        <dbReference type="ARBA" id="ARBA00022692"/>
    </source>
</evidence>
<dbReference type="AlphaFoldDB" id="A0A251SAH0"/>
<evidence type="ECO:0000256" key="19">
    <source>
        <dbReference type="SAM" id="SignalP"/>
    </source>
</evidence>
<evidence type="ECO:0000259" key="21">
    <source>
        <dbReference type="PROSITE" id="PS51473"/>
    </source>
</evidence>
<evidence type="ECO:0000256" key="6">
    <source>
        <dbReference type="ARBA" id="ARBA00022729"/>
    </source>
</evidence>
<keyword evidence="7" id="KW-0677">Repeat</keyword>
<feature type="signal peptide" evidence="19">
    <location>
        <begin position="1"/>
        <end position="21"/>
    </location>
</feature>
<dbReference type="InterPro" id="IPR000719">
    <property type="entry name" value="Prot_kinase_dom"/>
</dbReference>
<dbReference type="PROSITE" id="PS50011">
    <property type="entry name" value="PROTEIN_KINASE_DOM"/>
    <property type="match status" value="1"/>
</dbReference>
<dbReference type="InterPro" id="IPR001245">
    <property type="entry name" value="Ser-Thr/Tyr_kinase_cat_dom"/>
</dbReference>
<keyword evidence="13" id="KW-0675">Receptor</keyword>
<sequence length="665" mass="72587">MNPNINPTTYVFLLLFPIILSIPTVNSDARATPAGNLTCGGTRATTTSLIPTFVQAMEQLSTNLNNSDTNFAVANLTAPNLPPFYALIQCHRDLSRTDCLVCYAVSRTTVPGCLPATSGRIFLDGCFVRYDNHSFFQEAVDPVTDAKNCSSSVVDNNNFNDFQGGVLEFNKSVTELVDNLTRLAVNNSGFGVLEGNRVYGLAQCWESLSSEECRVCLAKARTEAISCLPSREGRSMNAGCFLRYSTHKFFNNDQDSDGGSSGLSSPGAKVAVVLAVVAFVMISSFAGYAAYIRISKRKEEQKNLALIPSSFNKSGLMYKYETLEKATNYFDASNKLGQGGAGSVYKGTLPNGDVVAVKRLFFNTRQWVDEFFNEVNLVSAIEHKNLVKLLACSIEGPESLLVFEFLPNKSLDHFLFDKDKAQILSWRQRVEVILGTAEGLAYLHGGCHVKIIHRDIKSSNILLDKDFSPKISDFGLVRTFPTDRSHLTTGIAGTLGYMAPEYIVRGQLTEKADVFSFGVVVLEIACGKRNNAFVEDSGSLLQTVWRLYKEGSVSEAIDPLLKGDFPEQEALEVVQIGLLCTQASAALRPSMAEVVEFLTNKNGDKQIPVPNQPPFLNARALMSQQLSSSTSSPMTKVGMSYTATSHSSTSPSSEWPLRINEVSSG</sequence>
<keyword evidence="5 18" id="KW-0812">Transmembrane</keyword>
<proteinExistence type="predicted"/>
<gene>
    <name evidence="23" type="ORF">HannXRQ_Chr15g0487671</name>
    <name evidence="22" type="ORF">HanXRQr2_Chr15g0709721</name>
</gene>
<evidence type="ECO:0000256" key="16">
    <source>
        <dbReference type="ARBA" id="ARBA00047951"/>
    </source>
</evidence>
<accession>A0A251SAH0</accession>
<dbReference type="GO" id="GO:0005524">
    <property type="term" value="F:ATP binding"/>
    <property type="evidence" value="ECO:0007669"/>
    <property type="project" value="UniProtKB-KW"/>
</dbReference>
<keyword evidence="4 22" id="KW-0808">Transferase</keyword>
<dbReference type="Gramene" id="mRNA:HanXRQr2_Chr15g0709721">
    <property type="protein sequence ID" value="mRNA:HanXRQr2_Chr15g0709721"/>
    <property type="gene ID" value="HanXRQr2_Chr15g0709721"/>
</dbReference>
<keyword evidence="3" id="KW-0597">Phosphoprotein</keyword>
<evidence type="ECO:0000313" key="22">
    <source>
        <dbReference type="EMBL" id="KAF5765961.1"/>
    </source>
</evidence>
<dbReference type="OrthoDB" id="1908121at2759"/>
<keyword evidence="2" id="KW-0723">Serine/threonine-protein kinase</keyword>
<dbReference type="SMART" id="SM00220">
    <property type="entry name" value="S_TKc"/>
    <property type="match status" value="1"/>
</dbReference>
<evidence type="ECO:0000256" key="14">
    <source>
        <dbReference type="ARBA" id="ARBA00023180"/>
    </source>
</evidence>
<evidence type="ECO:0000256" key="8">
    <source>
        <dbReference type="ARBA" id="ARBA00022741"/>
    </source>
</evidence>
<dbReference type="InterPro" id="IPR052059">
    <property type="entry name" value="CR_Ser/Thr_kinase"/>
</dbReference>
<comment type="catalytic activity">
    <reaction evidence="16">
        <text>L-threonyl-[protein] + ATP = O-phospho-L-threonyl-[protein] + ADP + H(+)</text>
        <dbReference type="Rhea" id="RHEA:46608"/>
        <dbReference type="Rhea" id="RHEA-COMP:11060"/>
        <dbReference type="Rhea" id="RHEA-COMP:11605"/>
        <dbReference type="ChEBI" id="CHEBI:15378"/>
        <dbReference type="ChEBI" id="CHEBI:30013"/>
        <dbReference type="ChEBI" id="CHEBI:30616"/>
        <dbReference type="ChEBI" id="CHEBI:61977"/>
        <dbReference type="ChEBI" id="CHEBI:456216"/>
    </reaction>
</comment>
<evidence type="ECO:0000256" key="12">
    <source>
        <dbReference type="ARBA" id="ARBA00023136"/>
    </source>
</evidence>
<evidence type="ECO:0000313" key="24">
    <source>
        <dbReference type="Proteomes" id="UP000215914"/>
    </source>
</evidence>
<evidence type="ECO:0000256" key="1">
    <source>
        <dbReference type="ARBA" id="ARBA00004167"/>
    </source>
</evidence>
<evidence type="ECO:0000256" key="13">
    <source>
        <dbReference type="ARBA" id="ARBA00023170"/>
    </source>
</evidence>
<evidence type="ECO:0000256" key="9">
    <source>
        <dbReference type="ARBA" id="ARBA00022777"/>
    </source>
</evidence>
<reference evidence="22 24" key="1">
    <citation type="journal article" date="2017" name="Nature">
        <title>The sunflower genome provides insights into oil metabolism, flowering and Asterid evolution.</title>
        <authorList>
            <person name="Badouin H."/>
            <person name="Gouzy J."/>
            <person name="Grassa C.J."/>
            <person name="Murat F."/>
            <person name="Staton S.E."/>
            <person name="Cottret L."/>
            <person name="Lelandais-Briere C."/>
            <person name="Owens G.L."/>
            <person name="Carrere S."/>
            <person name="Mayjonade B."/>
            <person name="Legrand L."/>
            <person name="Gill N."/>
            <person name="Kane N.C."/>
            <person name="Bowers J.E."/>
            <person name="Hubner S."/>
            <person name="Bellec A."/>
            <person name="Berard A."/>
            <person name="Berges H."/>
            <person name="Blanchet N."/>
            <person name="Boniface M.C."/>
            <person name="Brunel D."/>
            <person name="Catrice O."/>
            <person name="Chaidir N."/>
            <person name="Claudel C."/>
            <person name="Donnadieu C."/>
            <person name="Faraut T."/>
            <person name="Fievet G."/>
            <person name="Helmstetter N."/>
            <person name="King M."/>
            <person name="Knapp S.J."/>
            <person name="Lai Z."/>
            <person name="Le Paslier M.C."/>
            <person name="Lippi Y."/>
            <person name="Lorenzon L."/>
            <person name="Mandel J.R."/>
            <person name="Marage G."/>
            <person name="Marchand G."/>
            <person name="Marquand E."/>
            <person name="Bret-Mestries E."/>
            <person name="Morien E."/>
            <person name="Nambeesan S."/>
            <person name="Nguyen T."/>
            <person name="Pegot-Espagnet P."/>
            <person name="Pouilly N."/>
            <person name="Raftis F."/>
            <person name="Sallet E."/>
            <person name="Schiex T."/>
            <person name="Thomas J."/>
            <person name="Vandecasteele C."/>
            <person name="Vares D."/>
            <person name="Vear F."/>
            <person name="Vautrin S."/>
            <person name="Crespi M."/>
            <person name="Mangin B."/>
            <person name="Burke J.M."/>
            <person name="Salse J."/>
            <person name="Munos S."/>
            <person name="Vincourt P."/>
            <person name="Rieseberg L.H."/>
            <person name="Langlade N.B."/>
        </authorList>
    </citation>
    <scope>NUCLEOTIDE SEQUENCE [LARGE SCALE GENOMIC DNA]</scope>
    <source>
        <strain evidence="24">cv. SF193</strain>
        <tissue evidence="22">Leaves</tissue>
    </source>
</reference>
<feature type="domain" description="Protein kinase" evidence="20">
    <location>
        <begin position="330"/>
        <end position="616"/>
    </location>
</feature>
<comment type="catalytic activity">
    <reaction evidence="15">
        <text>L-seryl-[protein] + ATP = O-phospho-L-seryl-[protein] + ADP + H(+)</text>
        <dbReference type="Rhea" id="RHEA:17989"/>
        <dbReference type="Rhea" id="RHEA-COMP:9863"/>
        <dbReference type="Rhea" id="RHEA-COMP:11604"/>
        <dbReference type="ChEBI" id="CHEBI:15378"/>
        <dbReference type="ChEBI" id="CHEBI:29999"/>
        <dbReference type="ChEBI" id="CHEBI:30616"/>
        <dbReference type="ChEBI" id="CHEBI:83421"/>
        <dbReference type="ChEBI" id="CHEBI:456216"/>
    </reaction>
</comment>